<feature type="transmembrane region" description="Helical" evidence="5">
    <location>
        <begin position="67"/>
        <end position="84"/>
    </location>
</feature>
<feature type="transmembrane region" description="Helical" evidence="5">
    <location>
        <begin position="367"/>
        <end position="383"/>
    </location>
</feature>
<evidence type="ECO:0008006" key="8">
    <source>
        <dbReference type="Google" id="ProtNLM"/>
    </source>
</evidence>
<dbReference type="AlphaFoldDB" id="A0A813H9H7"/>
<feature type="transmembrane region" description="Helical" evidence="5">
    <location>
        <begin position="39"/>
        <end position="60"/>
    </location>
</feature>
<proteinExistence type="predicted"/>
<dbReference type="SUPFAM" id="SSF103481">
    <property type="entry name" value="Multidrug resistance efflux transporter EmrE"/>
    <property type="match status" value="1"/>
</dbReference>
<sequence>MDSALCVGIGLTADLPSLLCPLIEGPQRPAGEVDESELYVSRVVALGLAAFVFSFVCFILRSRGLRVQGCAVCFILSLVATQLLMKRLSSDPYRYRFPACITSVHYLALCVFCVLHSLVSSTAPDAKTSILEKIGSRRRYMLEVLPIAVSAPLSTVFNNQALVCLGAGLTAVVGTLTPTNTAVLQHLLGRKLHREAWLGILAAWLGGVLIAKTLCVDQGHSAEGLAAASSSVRGLLFAFGAMMLRSFEAVLVDRLMAPAAYDVELTEAKLSRPLEPLEALSLQAPACALVAACYALVVESPLEAWEQLTPEVAVLICCSCIGALGVNVLGIMAVHSFGASSQQMLGKLNIVVIMALSTAFMGEVLPWQVLAGTVLVLVGIVAFEKAESRAKARLAAALPK</sequence>
<dbReference type="GO" id="GO:0016020">
    <property type="term" value="C:membrane"/>
    <property type="evidence" value="ECO:0007669"/>
    <property type="project" value="UniProtKB-SubCell"/>
</dbReference>
<evidence type="ECO:0000313" key="7">
    <source>
        <dbReference type="Proteomes" id="UP000654075"/>
    </source>
</evidence>
<protein>
    <recommendedName>
        <fullName evidence="8">Sugar phosphate transporter domain-containing protein</fullName>
    </recommendedName>
</protein>
<accession>A0A813H9H7</accession>
<dbReference type="InterPro" id="IPR050186">
    <property type="entry name" value="TPT_transporter"/>
</dbReference>
<reference evidence="6" key="1">
    <citation type="submission" date="2021-02" db="EMBL/GenBank/DDBJ databases">
        <authorList>
            <person name="Dougan E. K."/>
            <person name="Rhodes N."/>
            <person name="Thang M."/>
            <person name="Chan C."/>
        </authorList>
    </citation>
    <scope>NUCLEOTIDE SEQUENCE</scope>
</reference>
<dbReference type="OrthoDB" id="436447at2759"/>
<evidence type="ECO:0000256" key="2">
    <source>
        <dbReference type="ARBA" id="ARBA00022692"/>
    </source>
</evidence>
<organism evidence="6 7">
    <name type="scientific">Polarella glacialis</name>
    <name type="common">Dinoflagellate</name>
    <dbReference type="NCBI Taxonomy" id="89957"/>
    <lineage>
        <taxon>Eukaryota</taxon>
        <taxon>Sar</taxon>
        <taxon>Alveolata</taxon>
        <taxon>Dinophyceae</taxon>
        <taxon>Suessiales</taxon>
        <taxon>Suessiaceae</taxon>
        <taxon>Polarella</taxon>
    </lineage>
</organism>
<keyword evidence="3 5" id="KW-1133">Transmembrane helix</keyword>
<feature type="transmembrane region" description="Helical" evidence="5">
    <location>
        <begin position="140"/>
        <end position="157"/>
    </location>
</feature>
<feature type="transmembrane region" description="Helical" evidence="5">
    <location>
        <begin position="312"/>
        <end position="332"/>
    </location>
</feature>
<evidence type="ECO:0000256" key="5">
    <source>
        <dbReference type="SAM" id="Phobius"/>
    </source>
</evidence>
<feature type="transmembrane region" description="Helical" evidence="5">
    <location>
        <begin position="196"/>
        <end position="214"/>
    </location>
</feature>
<comment type="caution">
    <text evidence="6">The sequence shown here is derived from an EMBL/GenBank/DDBJ whole genome shotgun (WGS) entry which is preliminary data.</text>
</comment>
<evidence type="ECO:0000313" key="6">
    <source>
        <dbReference type="EMBL" id="CAE8634335.1"/>
    </source>
</evidence>
<dbReference type="OMA" id="CEARTNE"/>
<dbReference type="EMBL" id="CAJNNV010030977">
    <property type="protein sequence ID" value="CAE8634335.1"/>
    <property type="molecule type" value="Genomic_DNA"/>
</dbReference>
<name>A0A813H9H7_POLGL</name>
<keyword evidence="7" id="KW-1185">Reference proteome</keyword>
<feature type="transmembrane region" description="Helical" evidence="5">
    <location>
        <begin position="96"/>
        <end position="119"/>
    </location>
</feature>
<dbReference type="InterPro" id="IPR037185">
    <property type="entry name" value="EmrE-like"/>
</dbReference>
<feature type="transmembrane region" description="Helical" evidence="5">
    <location>
        <begin position="163"/>
        <end position="184"/>
    </location>
</feature>
<comment type="subcellular location">
    <subcellularLocation>
        <location evidence="1">Membrane</location>
        <topology evidence="1">Multi-pass membrane protein</topology>
    </subcellularLocation>
</comment>
<keyword evidence="4 5" id="KW-0472">Membrane</keyword>
<dbReference type="PANTHER" id="PTHR11132">
    <property type="entry name" value="SOLUTE CARRIER FAMILY 35"/>
    <property type="match status" value="1"/>
</dbReference>
<gene>
    <name evidence="6" type="ORF">PGLA1383_LOCUS49985</name>
</gene>
<evidence type="ECO:0000256" key="3">
    <source>
        <dbReference type="ARBA" id="ARBA00022989"/>
    </source>
</evidence>
<dbReference type="Proteomes" id="UP000654075">
    <property type="component" value="Unassembled WGS sequence"/>
</dbReference>
<feature type="transmembrane region" description="Helical" evidence="5">
    <location>
        <begin position="226"/>
        <end position="244"/>
    </location>
</feature>
<keyword evidence="2 5" id="KW-0812">Transmembrane</keyword>
<evidence type="ECO:0000256" key="1">
    <source>
        <dbReference type="ARBA" id="ARBA00004141"/>
    </source>
</evidence>
<evidence type="ECO:0000256" key="4">
    <source>
        <dbReference type="ARBA" id="ARBA00023136"/>
    </source>
</evidence>